<organism evidence="2">
    <name type="scientific">Pycnococcus provasolii</name>
    <dbReference type="NCBI Taxonomy" id="41880"/>
    <lineage>
        <taxon>Eukaryota</taxon>
        <taxon>Viridiplantae</taxon>
        <taxon>Chlorophyta</taxon>
        <taxon>Pseudoscourfieldiophyceae</taxon>
        <taxon>Pseudoscourfieldiales</taxon>
        <taxon>Pycnococcaceae</taxon>
        <taxon>Pycnococcus</taxon>
    </lineage>
</organism>
<keyword evidence="1" id="KW-0732">Signal</keyword>
<proteinExistence type="predicted"/>
<dbReference type="AlphaFoldDB" id="A0A7S2Z005"/>
<reference evidence="2" key="1">
    <citation type="submission" date="2021-01" db="EMBL/GenBank/DDBJ databases">
        <authorList>
            <person name="Corre E."/>
            <person name="Pelletier E."/>
            <person name="Niang G."/>
            <person name="Scheremetjew M."/>
            <person name="Finn R."/>
            <person name="Kale V."/>
            <person name="Holt S."/>
            <person name="Cochrane G."/>
            <person name="Meng A."/>
            <person name="Brown T."/>
            <person name="Cohen L."/>
        </authorList>
    </citation>
    <scope>NUCLEOTIDE SEQUENCE</scope>
    <source>
        <strain evidence="2">RCC2336</strain>
    </source>
</reference>
<feature type="chain" id="PRO_5030708263" evidence="1">
    <location>
        <begin position="25"/>
        <end position="136"/>
    </location>
</feature>
<feature type="signal peptide" evidence="1">
    <location>
        <begin position="1"/>
        <end position="24"/>
    </location>
</feature>
<gene>
    <name evidence="2" type="ORF">PPRO1316_LOCUS3125</name>
</gene>
<protein>
    <submittedName>
        <fullName evidence="2">Uncharacterized protein</fullName>
    </submittedName>
</protein>
<dbReference type="EMBL" id="HBHV01004513">
    <property type="protein sequence ID" value="CAE0014330.1"/>
    <property type="molecule type" value="Transcribed_RNA"/>
</dbReference>
<evidence type="ECO:0000313" key="2">
    <source>
        <dbReference type="EMBL" id="CAE0014330.1"/>
    </source>
</evidence>
<accession>A0A7S2Z005</accession>
<sequence>MRGRSLVLSLVLLALMLLSEMAHASTTTTSRDVPAAAPLKTIVMSRDITAETRREQRRLLFAQGGDGGGGYALPRSLSGGGGGAVLPLLALWDISPQKPALLIALWTARFFEFIFAGLSPLFPFSAVTPIVITRNN</sequence>
<evidence type="ECO:0000256" key="1">
    <source>
        <dbReference type="SAM" id="SignalP"/>
    </source>
</evidence>
<name>A0A7S2Z005_9CHLO</name>